<evidence type="ECO:0000313" key="1">
    <source>
        <dbReference type="EMBL" id="JAE03908.1"/>
    </source>
</evidence>
<proteinExistence type="predicted"/>
<sequence>MILQSSAQVTCHEHYHDQNMFNNYFRLYSDETRSNHR</sequence>
<organism evidence="1">
    <name type="scientific">Arundo donax</name>
    <name type="common">Giant reed</name>
    <name type="synonym">Donax arundinaceus</name>
    <dbReference type="NCBI Taxonomy" id="35708"/>
    <lineage>
        <taxon>Eukaryota</taxon>
        <taxon>Viridiplantae</taxon>
        <taxon>Streptophyta</taxon>
        <taxon>Embryophyta</taxon>
        <taxon>Tracheophyta</taxon>
        <taxon>Spermatophyta</taxon>
        <taxon>Magnoliopsida</taxon>
        <taxon>Liliopsida</taxon>
        <taxon>Poales</taxon>
        <taxon>Poaceae</taxon>
        <taxon>PACMAD clade</taxon>
        <taxon>Arundinoideae</taxon>
        <taxon>Arundineae</taxon>
        <taxon>Arundo</taxon>
    </lineage>
</organism>
<protein>
    <submittedName>
        <fullName evidence="1">Uncharacterized protein</fullName>
    </submittedName>
</protein>
<dbReference type="AlphaFoldDB" id="A0A0A9F6J9"/>
<dbReference type="EMBL" id="GBRH01193988">
    <property type="protein sequence ID" value="JAE03908.1"/>
    <property type="molecule type" value="Transcribed_RNA"/>
</dbReference>
<reference evidence="1" key="2">
    <citation type="journal article" date="2015" name="Data Brief">
        <title>Shoot transcriptome of the giant reed, Arundo donax.</title>
        <authorList>
            <person name="Barrero R.A."/>
            <person name="Guerrero F.D."/>
            <person name="Moolhuijzen P."/>
            <person name="Goolsby J.A."/>
            <person name="Tidwell J."/>
            <person name="Bellgard S.E."/>
            <person name="Bellgard M.I."/>
        </authorList>
    </citation>
    <scope>NUCLEOTIDE SEQUENCE</scope>
    <source>
        <tissue evidence="1">Shoot tissue taken approximately 20 cm above the soil surface</tissue>
    </source>
</reference>
<name>A0A0A9F6J9_ARUDO</name>
<accession>A0A0A9F6J9</accession>
<reference evidence="1" key="1">
    <citation type="submission" date="2014-09" db="EMBL/GenBank/DDBJ databases">
        <authorList>
            <person name="Magalhaes I.L.F."/>
            <person name="Oliveira U."/>
            <person name="Santos F.R."/>
            <person name="Vidigal T.H.D.A."/>
            <person name="Brescovit A.D."/>
            <person name="Santos A.J."/>
        </authorList>
    </citation>
    <scope>NUCLEOTIDE SEQUENCE</scope>
    <source>
        <tissue evidence="1">Shoot tissue taken approximately 20 cm above the soil surface</tissue>
    </source>
</reference>